<sequence>MEIVLSSYATRKLGMPTCILFPDLLHPHVHFELYVQGPSNEDVTSDEVLIISNLFYSPPSQPIVNHGPAQPDTAFAILPFDETMSLLSEVIKTGDHQMVISMQPQYEDDKEDWLLGILLNNEEEDEAED</sequence>
<dbReference type="AlphaFoldDB" id="A0A5C2SPN4"/>
<dbReference type="EMBL" id="ML122251">
    <property type="protein sequence ID" value="RPD65752.1"/>
    <property type="molecule type" value="Genomic_DNA"/>
</dbReference>
<keyword evidence="2" id="KW-1185">Reference proteome</keyword>
<organism evidence="1 2">
    <name type="scientific">Lentinus tigrinus ALCF2SS1-6</name>
    <dbReference type="NCBI Taxonomy" id="1328759"/>
    <lineage>
        <taxon>Eukaryota</taxon>
        <taxon>Fungi</taxon>
        <taxon>Dikarya</taxon>
        <taxon>Basidiomycota</taxon>
        <taxon>Agaricomycotina</taxon>
        <taxon>Agaricomycetes</taxon>
        <taxon>Polyporales</taxon>
        <taxon>Polyporaceae</taxon>
        <taxon>Lentinus</taxon>
    </lineage>
</organism>
<evidence type="ECO:0000313" key="2">
    <source>
        <dbReference type="Proteomes" id="UP000313359"/>
    </source>
</evidence>
<name>A0A5C2SPN4_9APHY</name>
<reference evidence="1" key="1">
    <citation type="journal article" date="2018" name="Genome Biol. Evol.">
        <title>Genomics and development of Lentinus tigrinus, a white-rot wood-decaying mushroom with dimorphic fruiting bodies.</title>
        <authorList>
            <person name="Wu B."/>
            <person name="Xu Z."/>
            <person name="Knudson A."/>
            <person name="Carlson A."/>
            <person name="Chen N."/>
            <person name="Kovaka S."/>
            <person name="LaButti K."/>
            <person name="Lipzen A."/>
            <person name="Pennachio C."/>
            <person name="Riley R."/>
            <person name="Schakwitz W."/>
            <person name="Umezawa K."/>
            <person name="Ohm R.A."/>
            <person name="Grigoriev I.V."/>
            <person name="Nagy L.G."/>
            <person name="Gibbons J."/>
            <person name="Hibbett D."/>
        </authorList>
    </citation>
    <scope>NUCLEOTIDE SEQUENCE [LARGE SCALE GENOMIC DNA]</scope>
    <source>
        <strain evidence="1">ALCF2SS1-6</strain>
    </source>
</reference>
<dbReference type="Proteomes" id="UP000313359">
    <property type="component" value="Unassembled WGS sequence"/>
</dbReference>
<protein>
    <submittedName>
        <fullName evidence="1">Uncharacterized protein</fullName>
    </submittedName>
</protein>
<evidence type="ECO:0000313" key="1">
    <source>
        <dbReference type="EMBL" id="RPD65752.1"/>
    </source>
</evidence>
<accession>A0A5C2SPN4</accession>
<proteinExistence type="predicted"/>
<gene>
    <name evidence="1" type="ORF">L227DRAFT_559438</name>
</gene>